<keyword evidence="10" id="KW-1185">Reference proteome</keyword>
<evidence type="ECO:0000256" key="7">
    <source>
        <dbReference type="SAM" id="Phobius"/>
    </source>
</evidence>
<feature type="transmembrane region" description="Helical" evidence="7">
    <location>
        <begin position="322"/>
        <end position="346"/>
    </location>
</feature>
<dbReference type="PANTHER" id="PTHR23502">
    <property type="entry name" value="MAJOR FACILITATOR SUPERFAMILY"/>
    <property type="match status" value="1"/>
</dbReference>
<dbReference type="GO" id="GO:0005886">
    <property type="term" value="C:plasma membrane"/>
    <property type="evidence" value="ECO:0007669"/>
    <property type="project" value="TreeGrafter"/>
</dbReference>
<keyword evidence="5 7" id="KW-0472">Membrane</keyword>
<comment type="subcellular location">
    <subcellularLocation>
        <location evidence="1">Membrane</location>
        <topology evidence="1">Multi-pass membrane protein</topology>
    </subcellularLocation>
</comment>
<proteinExistence type="predicted"/>
<feature type="transmembrane region" description="Helical" evidence="7">
    <location>
        <begin position="437"/>
        <end position="462"/>
    </location>
</feature>
<feature type="transmembrane region" description="Helical" evidence="7">
    <location>
        <begin position="236"/>
        <end position="258"/>
    </location>
</feature>
<evidence type="ECO:0000256" key="1">
    <source>
        <dbReference type="ARBA" id="ARBA00004141"/>
    </source>
</evidence>
<feature type="compositionally biased region" description="Low complexity" evidence="6">
    <location>
        <begin position="32"/>
        <end position="47"/>
    </location>
</feature>
<comment type="caution">
    <text evidence="9">The sequence shown here is derived from an EMBL/GenBank/DDBJ whole genome shotgun (WGS) entry which is preliminary data.</text>
</comment>
<feature type="transmembrane region" description="Helical" evidence="7">
    <location>
        <begin position="174"/>
        <end position="193"/>
    </location>
</feature>
<evidence type="ECO:0000259" key="8">
    <source>
        <dbReference type="PROSITE" id="PS50850"/>
    </source>
</evidence>
<dbReference type="CDD" id="cd17323">
    <property type="entry name" value="MFS_Tpo1_MDR_like"/>
    <property type="match status" value="1"/>
</dbReference>
<dbReference type="SUPFAM" id="SSF103473">
    <property type="entry name" value="MFS general substrate transporter"/>
    <property type="match status" value="1"/>
</dbReference>
<dbReference type="PANTHER" id="PTHR23502:SF5">
    <property type="entry name" value="QUINIDINE RESISTANCE PROTEIN 3"/>
    <property type="match status" value="1"/>
</dbReference>
<dbReference type="GO" id="GO:0015203">
    <property type="term" value="F:polyamine transmembrane transporter activity"/>
    <property type="evidence" value="ECO:0007669"/>
    <property type="project" value="TreeGrafter"/>
</dbReference>
<dbReference type="AlphaFoldDB" id="A0AAI9E8D6"/>
<feature type="transmembrane region" description="Helical" evidence="7">
    <location>
        <begin position="110"/>
        <end position="130"/>
    </location>
</feature>
<dbReference type="GO" id="GO:0010509">
    <property type="term" value="P:intracellular polyamine homeostasis"/>
    <property type="evidence" value="ECO:0007669"/>
    <property type="project" value="TreeGrafter"/>
</dbReference>
<dbReference type="Proteomes" id="UP001296104">
    <property type="component" value="Unassembled WGS sequence"/>
</dbReference>
<reference evidence="9" key="1">
    <citation type="submission" date="2023-11" db="EMBL/GenBank/DDBJ databases">
        <authorList>
            <person name="Alioto T."/>
            <person name="Alioto T."/>
            <person name="Gomez Garrido J."/>
        </authorList>
    </citation>
    <scope>NUCLEOTIDE SEQUENCE</scope>
</reference>
<feature type="transmembrane region" description="Helical" evidence="7">
    <location>
        <begin position="507"/>
        <end position="527"/>
    </location>
</feature>
<evidence type="ECO:0000256" key="5">
    <source>
        <dbReference type="ARBA" id="ARBA00023136"/>
    </source>
</evidence>
<sequence length="546" mass="59618">MSQNPGQDPPQHGQPLGGEEKKNQEHIATEVSQSQEGSQDGSSGEELSTSKMDQTEKQERQPQGNDTEDGPKYEVVPRSERRGLLAGLAIIPELRNPLAYKSSTKWKMTIILALTAGTSSTGSAMFYPALAEMAADLNCSKSTANLSIAFYLLIMAFTPLWWSSWSEVLGRRTVYISSFLFFVIFSVISAVSVNVAMLIVFRVLSGGAAAAVQAVGAGSCADLWESKVRGRAMSIFYLGPLFGPGVAPIIGGALAQTLGWRSTLWALVVFGGVLLILITLFLPETVVQRKPAADEGETFGHVMKKRFIDPLKTLKFLQHPPIFITVWAGGLGFAVLYVLVIAIQATFETAPYNYSIIIVGLMYIPPCLGYFVASQVGGRWTDHLLQRGARKAGRYDENGKPIFLPEDRMQENIWLAGFMYPLALIWFGWTARYGVHWIVPSIANVFFGVASMLVFSCVTTMLTEFTPKRSASGVALNNFMRQILATIMCATTQPAIDAIGVGWLCTIIALIALVTGNLAVLALKLNVAQWREKMDKKMNQPKPGGQ</sequence>
<dbReference type="FunFam" id="1.20.1250.20:FF:000172">
    <property type="entry name" value="MFS multidrug resistance transporter"/>
    <property type="match status" value="1"/>
</dbReference>
<dbReference type="Pfam" id="PF07690">
    <property type="entry name" value="MFS_1"/>
    <property type="match status" value="1"/>
</dbReference>
<feature type="transmembrane region" description="Helical" evidence="7">
    <location>
        <begin position="413"/>
        <end position="431"/>
    </location>
</feature>
<evidence type="ECO:0000313" key="9">
    <source>
        <dbReference type="EMBL" id="CAK3874906.1"/>
    </source>
</evidence>
<feature type="transmembrane region" description="Helical" evidence="7">
    <location>
        <begin position="142"/>
        <end position="162"/>
    </location>
</feature>
<evidence type="ECO:0000256" key="2">
    <source>
        <dbReference type="ARBA" id="ARBA00022448"/>
    </source>
</evidence>
<feature type="transmembrane region" description="Helical" evidence="7">
    <location>
        <begin position="264"/>
        <end position="282"/>
    </location>
</feature>
<evidence type="ECO:0000256" key="3">
    <source>
        <dbReference type="ARBA" id="ARBA00022692"/>
    </source>
</evidence>
<organism evidence="9 10">
    <name type="scientific">Lecanosticta acicola</name>
    <dbReference type="NCBI Taxonomy" id="111012"/>
    <lineage>
        <taxon>Eukaryota</taxon>
        <taxon>Fungi</taxon>
        <taxon>Dikarya</taxon>
        <taxon>Ascomycota</taxon>
        <taxon>Pezizomycotina</taxon>
        <taxon>Dothideomycetes</taxon>
        <taxon>Dothideomycetidae</taxon>
        <taxon>Mycosphaerellales</taxon>
        <taxon>Mycosphaerellaceae</taxon>
        <taxon>Lecanosticta</taxon>
    </lineage>
</organism>
<keyword evidence="3 7" id="KW-0812">Transmembrane</keyword>
<gene>
    <name evidence="9" type="ORF">LECACI_7A002046</name>
</gene>
<accession>A0AAI9E8D6</accession>
<evidence type="ECO:0000256" key="6">
    <source>
        <dbReference type="SAM" id="MobiDB-lite"/>
    </source>
</evidence>
<keyword evidence="2" id="KW-0813">Transport</keyword>
<name>A0AAI9E8D6_9PEZI</name>
<dbReference type="InterPro" id="IPR036259">
    <property type="entry name" value="MFS_trans_sf"/>
</dbReference>
<feature type="transmembrane region" description="Helical" evidence="7">
    <location>
        <begin position="352"/>
        <end position="373"/>
    </location>
</feature>
<protein>
    <submittedName>
        <fullName evidence="9">MFS antiporter QDR3</fullName>
    </submittedName>
</protein>
<dbReference type="InterPro" id="IPR011701">
    <property type="entry name" value="MFS"/>
</dbReference>
<dbReference type="Gene3D" id="1.20.1250.20">
    <property type="entry name" value="MFS general substrate transporter like domains"/>
    <property type="match status" value="1"/>
</dbReference>
<feature type="domain" description="Major facilitator superfamily (MFS) profile" evidence="8">
    <location>
        <begin position="108"/>
        <end position="524"/>
    </location>
</feature>
<keyword evidence="4 7" id="KW-1133">Transmembrane helix</keyword>
<feature type="region of interest" description="Disordered" evidence="6">
    <location>
        <begin position="1"/>
        <end position="77"/>
    </location>
</feature>
<dbReference type="InterPro" id="IPR020846">
    <property type="entry name" value="MFS_dom"/>
</dbReference>
<feature type="compositionally biased region" description="Basic and acidic residues" evidence="6">
    <location>
        <begin position="18"/>
        <end position="28"/>
    </location>
</feature>
<dbReference type="PROSITE" id="PS50850">
    <property type="entry name" value="MFS"/>
    <property type="match status" value="1"/>
</dbReference>
<evidence type="ECO:0000313" key="10">
    <source>
        <dbReference type="Proteomes" id="UP001296104"/>
    </source>
</evidence>
<evidence type="ECO:0000256" key="4">
    <source>
        <dbReference type="ARBA" id="ARBA00022989"/>
    </source>
</evidence>
<dbReference type="EMBL" id="CAVMBE010000008">
    <property type="protein sequence ID" value="CAK3874906.1"/>
    <property type="molecule type" value="Genomic_DNA"/>
</dbReference>